<dbReference type="InterPro" id="IPR011042">
    <property type="entry name" value="6-blade_b-propeller_TolB-like"/>
</dbReference>
<sequence>MRSRSLLPGFLLLSSSAAQLREIFQAPNGVFLENLAVRPNGDILFNGGGSPSTFLLSFADGRETISILPAVPNVTSLFGIAEVNHDLFLVAGGQGNPDGSTTPGSLVTYAYNFNTSPVTISLVAPVPSALLLNGAAALPPRRRDQNATVLFSDTLSGQIFHVDPTTGQVASIFRDEAASSVPPPPFVRPGVNGYKYVPRLKRLFFANSGSILGVTSDPEFGSVRLEIEVPRRGGGGLPRVTTGGEAVEILAPGLAVDDFAVRTWRRRRREGRETVVAAANSRNQLVEIGRSGVRVLVGNETDADFVSPSAVAFGRRREDRNKVYVTALGDFVSGGRLWEVVMPGPEGEE</sequence>
<organism evidence="2 3">
    <name type="scientific">Sphaceloma murrayae</name>
    <dbReference type="NCBI Taxonomy" id="2082308"/>
    <lineage>
        <taxon>Eukaryota</taxon>
        <taxon>Fungi</taxon>
        <taxon>Dikarya</taxon>
        <taxon>Ascomycota</taxon>
        <taxon>Pezizomycotina</taxon>
        <taxon>Dothideomycetes</taxon>
        <taxon>Dothideomycetidae</taxon>
        <taxon>Myriangiales</taxon>
        <taxon>Elsinoaceae</taxon>
        <taxon>Sphaceloma</taxon>
    </lineage>
</organism>
<comment type="caution">
    <text evidence="2">The sequence shown here is derived from an EMBL/GenBank/DDBJ whole genome shotgun (WGS) entry which is preliminary data.</text>
</comment>
<evidence type="ECO:0000313" key="3">
    <source>
        <dbReference type="Proteomes" id="UP000243797"/>
    </source>
</evidence>
<dbReference type="Proteomes" id="UP000243797">
    <property type="component" value="Unassembled WGS sequence"/>
</dbReference>
<proteinExistence type="predicted"/>
<dbReference type="PANTHER" id="PTHR42060:SF1">
    <property type="entry name" value="NHL REPEAT-CONTAINING PROTEIN"/>
    <property type="match status" value="1"/>
</dbReference>
<evidence type="ECO:0000256" key="1">
    <source>
        <dbReference type="SAM" id="SignalP"/>
    </source>
</evidence>
<dbReference type="OrthoDB" id="9977941at2759"/>
<reference evidence="2 3" key="1">
    <citation type="submission" date="2017-06" db="EMBL/GenBank/DDBJ databases">
        <title>Draft genome sequence of a variant of Elsinoe murrayae.</title>
        <authorList>
            <person name="Cheng Q."/>
        </authorList>
    </citation>
    <scope>NUCLEOTIDE SEQUENCE [LARGE SCALE GENOMIC DNA]</scope>
    <source>
        <strain evidence="2 3">CQ-2017a</strain>
    </source>
</reference>
<dbReference type="EMBL" id="NKHZ01000026">
    <property type="protein sequence ID" value="PNS20005.1"/>
    <property type="molecule type" value="Genomic_DNA"/>
</dbReference>
<keyword evidence="1" id="KW-0732">Signal</keyword>
<feature type="signal peptide" evidence="1">
    <location>
        <begin position="1"/>
        <end position="17"/>
    </location>
</feature>
<evidence type="ECO:0000313" key="2">
    <source>
        <dbReference type="EMBL" id="PNS20005.1"/>
    </source>
</evidence>
<dbReference type="InterPro" id="IPR052998">
    <property type="entry name" value="Hetero-Diels-Alderase-like"/>
</dbReference>
<dbReference type="Gene3D" id="2.120.10.30">
    <property type="entry name" value="TolB, C-terminal domain"/>
    <property type="match status" value="1"/>
</dbReference>
<gene>
    <name evidence="2" type="ORF">CAC42_1452</name>
</gene>
<dbReference type="SUPFAM" id="SSF63829">
    <property type="entry name" value="Calcium-dependent phosphotriesterase"/>
    <property type="match status" value="1"/>
</dbReference>
<feature type="chain" id="PRO_5014403453" evidence="1">
    <location>
        <begin position="18"/>
        <end position="349"/>
    </location>
</feature>
<accession>A0A2K1QY84</accession>
<keyword evidence="3" id="KW-1185">Reference proteome</keyword>
<dbReference type="PANTHER" id="PTHR42060">
    <property type="entry name" value="NHL REPEAT-CONTAINING PROTEIN-RELATED"/>
    <property type="match status" value="1"/>
</dbReference>
<protein>
    <submittedName>
        <fullName evidence="2">Uncharacterized protein</fullName>
    </submittedName>
</protein>
<name>A0A2K1QY84_9PEZI</name>
<dbReference type="InParanoid" id="A0A2K1QY84"/>
<dbReference type="AlphaFoldDB" id="A0A2K1QY84"/>